<dbReference type="SUPFAM" id="SSF55826">
    <property type="entry name" value="YbaK/ProRS associated domain"/>
    <property type="match status" value="1"/>
</dbReference>
<dbReference type="InterPro" id="IPR007214">
    <property type="entry name" value="YbaK/aa-tRNA-synth-assoc-dom"/>
</dbReference>
<evidence type="ECO:0000313" key="3">
    <source>
        <dbReference type="Proteomes" id="UP000182692"/>
    </source>
</evidence>
<reference evidence="2 3" key="1">
    <citation type="submission" date="2016-10" db="EMBL/GenBank/DDBJ databases">
        <authorList>
            <person name="de Groot N.N."/>
        </authorList>
    </citation>
    <scope>NUCLEOTIDE SEQUENCE [LARGE SCALE GENOMIC DNA]</scope>
    <source>
        <strain evidence="2 3">DSM 15893</strain>
    </source>
</reference>
<dbReference type="InterPro" id="IPR036754">
    <property type="entry name" value="YbaK/aa-tRNA-synt-asso_dom_sf"/>
</dbReference>
<dbReference type="Pfam" id="PF04073">
    <property type="entry name" value="tRNA_edit"/>
    <property type="match status" value="1"/>
</dbReference>
<dbReference type="GO" id="GO:0002161">
    <property type="term" value="F:aminoacyl-tRNA deacylase activity"/>
    <property type="evidence" value="ECO:0007669"/>
    <property type="project" value="InterPro"/>
</dbReference>
<accession>A0A1I5U6R3</accession>
<dbReference type="GeneID" id="35874236"/>
<proteinExistence type="predicted"/>
<organism evidence="2 3">
    <name type="scientific">Enterovibrio norvegicus DSM 15893</name>
    <dbReference type="NCBI Taxonomy" id="1121869"/>
    <lineage>
        <taxon>Bacteria</taxon>
        <taxon>Pseudomonadati</taxon>
        <taxon>Pseudomonadota</taxon>
        <taxon>Gammaproteobacteria</taxon>
        <taxon>Vibrionales</taxon>
        <taxon>Vibrionaceae</taxon>
        <taxon>Enterovibrio</taxon>
    </lineage>
</organism>
<dbReference type="RefSeq" id="WP_074927951.1">
    <property type="nucleotide sequence ID" value="NZ_FOWR01000029.1"/>
</dbReference>
<dbReference type="STRING" id="1121869.SAMN03084138_03496"/>
<dbReference type="Gene3D" id="3.90.960.10">
    <property type="entry name" value="YbaK/aminoacyl-tRNA synthetase-associated domain"/>
    <property type="match status" value="1"/>
</dbReference>
<dbReference type="AlphaFoldDB" id="A0A1I5U6R3"/>
<feature type="domain" description="YbaK/aminoacyl-tRNA synthetase-associated" evidence="1">
    <location>
        <begin position="52"/>
        <end position="148"/>
    </location>
</feature>
<evidence type="ECO:0000259" key="1">
    <source>
        <dbReference type="Pfam" id="PF04073"/>
    </source>
</evidence>
<evidence type="ECO:0000313" key="2">
    <source>
        <dbReference type="EMBL" id="SFP90951.1"/>
    </source>
</evidence>
<gene>
    <name evidence="2" type="ORF">SAMN03084138_03496</name>
</gene>
<dbReference type="EMBL" id="FOWR01000029">
    <property type="protein sequence ID" value="SFP90951.1"/>
    <property type="molecule type" value="Genomic_DNA"/>
</dbReference>
<sequence length="168" mass="18794">MNQETLKDIFQRNVSLMKACGVTYEQWQHEPILDFDTDLRVGERLGWTAMPTKSLFLRFKSGDFALLLTHKNARLDAKRVKALMGQRPSIASDDEMMAAIGCVPGAVCPFGLPESIHVILDESLLTFESLMYTPGLPEFTFAFPAANLMALLDALPNRILRLPVVESH</sequence>
<name>A0A1I5U6R3_9GAMM</name>
<protein>
    <submittedName>
        <fullName evidence="2">Ala-tRNA(Pro) deacylase</fullName>
    </submittedName>
</protein>
<dbReference type="CDD" id="cd04332">
    <property type="entry name" value="YbaK_like"/>
    <property type="match status" value="1"/>
</dbReference>
<dbReference type="OrthoDB" id="9798587at2"/>
<dbReference type="Proteomes" id="UP000182692">
    <property type="component" value="Unassembled WGS sequence"/>
</dbReference>